<dbReference type="EMBL" id="JSWE01000180">
    <property type="protein sequence ID" value="KIE04574.1"/>
    <property type="molecule type" value="Genomic_DNA"/>
</dbReference>
<evidence type="ECO:0000313" key="2">
    <source>
        <dbReference type="EMBL" id="KIE04574.1"/>
    </source>
</evidence>
<keyword evidence="3" id="KW-1185">Reference proteome</keyword>
<reference evidence="2 3" key="1">
    <citation type="submission" date="2014-11" db="EMBL/GenBank/DDBJ databases">
        <title>A Rickettsiales Symbiont of Amoebae With Ancient Features.</title>
        <authorList>
            <person name="Schulz F."/>
            <person name="Martijn J."/>
            <person name="Wascher F."/>
            <person name="Kostanjsek R."/>
            <person name="Ettema T.J."/>
            <person name="Horn M."/>
        </authorList>
    </citation>
    <scope>NUCLEOTIDE SEQUENCE [LARGE SCALE GENOMIC DNA]</scope>
    <source>
        <strain evidence="2 3">UWC36</strain>
    </source>
</reference>
<feature type="transmembrane region" description="Helical" evidence="1">
    <location>
        <begin position="61"/>
        <end position="80"/>
    </location>
</feature>
<name>A0A0C1QG95_9RICK</name>
<keyword evidence="1" id="KW-0472">Membrane</keyword>
<comment type="caution">
    <text evidence="2">The sequence shown here is derived from an EMBL/GenBank/DDBJ whole genome shotgun (WGS) entry which is preliminary data.</text>
</comment>
<dbReference type="AlphaFoldDB" id="A0A0C1QG95"/>
<gene>
    <name evidence="2" type="ORF">NF27_HJ00270</name>
</gene>
<evidence type="ECO:0000313" key="3">
    <source>
        <dbReference type="Proteomes" id="UP000031258"/>
    </source>
</evidence>
<dbReference type="Proteomes" id="UP000031258">
    <property type="component" value="Unassembled WGS sequence"/>
</dbReference>
<accession>A0A0C1QG95</accession>
<keyword evidence="1" id="KW-0812">Transmembrane</keyword>
<protein>
    <recommendedName>
        <fullName evidence="4">NfeD-like C-terminal domain-containing protein</fullName>
    </recommendedName>
</protein>
<evidence type="ECO:0000256" key="1">
    <source>
        <dbReference type="SAM" id="Phobius"/>
    </source>
</evidence>
<evidence type="ECO:0008006" key="4">
    <source>
        <dbReference type="Google" id="ProtNLM"/>
    </source>
</evidence>
<keyword evidence="1" id="KW-1133">Transmembrane helix</keyword>
<feature type="transmembrane region" description="Helical" evidence="1">
    <location>
        <begin position="21"/>
        <end position="49"/>
    </location>
</feature>
<organism evidence="2 3">
    <name type="scientific">Candidatus Jidaibacter acanthamoebae</name>
    <dbReference type="NCBI Taxonomy" id="86105"/>
    <lineage>
        <taxon>Bacteria</taxon>
        <taxon>Pseudomonadati</taxon>
        <taxon>Pseudomonadota</taxon>
        <taxon>Alphaproteobacteria</taxon>
        <taxon>Rickettsiales</taxon>
        <taxon>Candidatus Midichloriaceae</taxon>
        <taxon>Candidatus Jidaibacter</taxon>
    </lineage>
</organism>
<sequence>MGSQKKMEYFTKEFWFLLTGIFVVLEVVLGFTIVCLFAALSCFTVGIMVTFGSAPNTIQQLAYFFGFTFLWTILAYKPLVNLVKKAPKDSYSNIIGGIAEVTEENLIFGKVGNVKWSGTIFKAMLAIDAEEKEILVGKNVTIVAVKENIFIVK</sequence>
<proteinExistence type="predicted"/>
<dbReference type="STRING" id="86105.NF27_HJ00270"/>